<organism evidence="2 3">
    <name type="scientific">Stappia sediminis</name>
    <dbReference type="NCBI Taxonomy" id="2692190"/>
    <lineage>
        <taxon>Bacteria</taxon>
        <taxon>Pseudomonadati</taxon>
        <taxon>Pseudomonadota</taxon>
        <taxon>Alphaproteobacteria</taxon>
        <taxon>Hyphomicrobiales</taxon>
        <taxon>Stappiaceae</taxon>
        <taxon>Stappia</taxon>
    </lineage>
</organism>
<dbReference type="EMBL" id="WUMV01000005">
    <property type="protein sequence ID" value="MXN65654.1"/>
    <property type="molecule type" value="Genomic_DNA"/>
</dbReference>
<evidence type="ECO:0000313" key="2">
    <source>
        <dbReference type="EMBL" id="MXN65654.1"/>
    </source>
</evidence>
<dbReference type="InterPro" id="IPR000182">
    <property type="entry name" value="GNAT_dom"/>
</dbReference>
<name>A0A7X3S8C9_9HYPH</name>
<sequence length="159" mass="17543">MSKSSAANLKFRIENLANYPQFIPVVAKWLYDEWGYRREGASLETSIERVSQRCNLHGVPVIWIAISATGVPIATISIVEKEDPTDEPGPWVSSLYTVYVARGRGCGGALLSHLEEYAAAKGCARLLLTAATPDFYAKRGWQETGRIKGGEPIMQKRIS</sequence>
<dbReference type="Gene3D" id="3.40.630.30">
    <property type="match status" value="1"/>
</dbReference>
<dbReference type="PROSITE" id="PS51186">
    <property type="entry name" value="GNAT"/>
    <property type="match status" value="1"/>
</dbReference>
<gene>
    <name evidence="2" type="ORF">GR183_12135</name>
</gene>
<dbReference type="Pfam" id="PF00583">
    <property type="entry name" value="Acetyltransf_1"/>
    <property type="match status" value="1"/>
</dbReference>
<dbReference type="InterPro" id="IPR016181">
    <property type="entry name" value="Acyl_CoA_acyltransferase"/>
</dbReference>
<keyword evidence="3" id="KW-1185">Reference proteome</keyword>
<evidence type="ECO:0000259" key="1">
    <source>
        <dbReference type="PROSITE" id="PS51186"/>
    </source>
</evidence>
<dbReference type="GO" id="GO:1905502">
    <property type="term" value="F:acetyl-CoA binding"/>
    <property type="evidence" value="ECO:0007669"/>
    <property type="project" value="TreeGrafter"/>
</dbReference>
<reference evidence="2 3" key="1">
    <citation type="submission" date="2019-12" db="EMBL/GenBank/DDBJ databases">
        <authorList>
            <person name="Li M."/>
        </authorList>
    </citation>
    <scope>NUCLEOTIDE SEQUENCE [LARGE SCALE GENOMIC DNA]</scope>
    <source>
        <strain evidence="2 3">GBMRC 2046</strain>
    </source>
</reference>
<feature type="domain" description="N-acetyltransferase" evidence="1">
    <location>
        <begin position="9"/>
        <end position="159"/>
    </location>
</feature>
<dbReference type="PANTHER" id="PTHR13538">
    <property type="entry name" value="N-ACETYLTRANSFERASE 6"/>
    <property type="match status" value="1"/>
</dbReference>
<accession>A0A7X3S8C9</accession>
<dbReference type="InterPro" id="IPR039840">
    <property type="entry name" value="NAA80"/>
</dbReference>
<evidence type="ECO:0000313" key="3">
    <source>
        <dbReference type="Proteomes" id="UP000433101"/>
    </source>
</evidence>
<keyword evidence="2" id="KW-0808">Transferase</keyword>
<dbReference type="RefSeq" id="WP_160775915.1">
    <property type="nucleotide sequence ID" value="NZ_WUMV01000005.1"/>
</dbReference>
<protein>
    <submittedName>
        <fullName evidence="2">GNAT family N-acetyltransferase</fullName>
    </submittedName>
</protein>
<proteinExistence type="predicted"/>
<dbReference type="SUPFAM" id="SSF55729">
    <property type="entry name" value="Acyl-CoA N-acyltransferases (Nat)"/>
    <property type="match status" value="1"/>
</dbReference>
<dbReference type="AlphaFoldDB" id="A0A7X3S8C9"/>
<dbReference type="GO" id="GO:0005737">
    <property type="term" value="C:cytoplasm"/>
    <property type="evidence" value="ECO:0007669"/>
    <property type="project" value="TreeGrafter"/>
</dbReference>
<dbReference type="CDD" id="cd04301">
    <property type="entry name" value="NAT_SF"/>
    <property type="match status" value="1"/>
</dbReference>
<dbReference type="PANTHER" id="PTHR13538:SF4">
    <property type="entry name" value="N-ALPHA-ACETYLTRANSFERASE 80"/>
    <property type="match status" value="1"/>
</dbReference>
<comment type="caution">
    <text evidence="2">The sequence shown here is derived from an EMBL/GenBank/DDBJ whole genome shotgun (WGS) entry which is preliminary data.</text>
</comment>
<dbReference type="Proteomes" id="UP000433101">
    <property type="component" value="Unassembled WGS sequence"/>
</dbReference>
<dbReference type="GO" id="GO:0008080">
    <property type="term" value="F:N-acetyltransferase activity"/>
    <property type="evidence" value="ECO:0007669"/>
    <property type="project" value="InterPro"/>
</dbReference>